<protein>
    <submittedName>
        <fullName evidence="2">Transcriptional regulator</fullName>
    </submittedName>
</protein>
<evidence type="ECO:0000313" key="2">
    <source>
        <dbReference type="EMBL" id="TFF64519.1"/>
    </source>
</evidence>
<dbReference type="Pfam" id="PF13338">
    <property type="entry name" value="AbiEi_4"/>
    <property type="match status" value="1"/>
</dbReference>
<dbReference type="EMBL" id="SCFR01000035">
    <property type="protein sequence ID" value="TFF64519.1"/>
    <property type="molecule type" value="Genomic_DNA"/>
</dbReference>
<evidence type="ECO:0000313" key="3">
    <source>
        <dbReference type="Proteomes" id="UP000297454"/>
    </source>
</evidence>
<gene>
    <name evidence="2" type="ORF">EQF91_07670</name>
</gene>
<keyword evidence="3" id="KW-1185">Reference proteome</keyword>
<name>A0A4R9C220_9FIRM</name>
<dbReference type="GeneID" id="97031315"/>
<accession>A0A4R9C220</accession>
<reference evidence="2 3" key="1">
    <citation type="submission" date="2019-01" db="EMBL/GenBank/DDBJ databases">
        <title>Draft Genome Sequences of Helcococcus ovis Strains Isolated from the Uterus and Vagina of Dairy Cows with Metritis.</title>
        <authorList>
            <person name="Cunha F."/>
            <person name="Jeon S.J."/>
            <person name="Kutzer P."/>
            <person name="Galvao K.N."/>
        </authorList>
    </citation>
    <scope>NUCLEOTIDE SEQUENCE [LARGE SCALE GENOMIC DNA]</scope>
    <source>
        <strain evidence="2 3">KG-37</strain>
    </source>
</reference>
<comment type="caution">
    <text evidence="2">The sequence shown here is derived from an EMBL/GenBank/DDBJ whole genome shotgun (WGS) entry which is preliminary data.</text>
</comment>
<dbReference type="RefSeq" id="WP_134711858.1">
    <property type="nucleotide sequence ID" value="NZ_CP119081.1"/>
</dbReference>
<feature type="domain" description="AbiEi antitoxin N-terminal" evidence="1">
    <location>
        <begin position="4"/>
        <end position="46"/>
    </location>
</feature>
<proteinExistence type="predicted"/>
<dbReference type="Proteomes" id="UP000297454">
    <property type="component" value="Unassembled WGS sequence"/>
</dbReference>
<dbReference type="InterPro" id="IPR025159">
    <property type="entry name" value="AbiEi_N"/>
</dbReference>
<dbReference type="OrthoDB" id="9801429at2"/>
<evidence type="ECO:0000259" key="1">
    <source>
        <dbReference type="Pfam" id="PF13338"/>
    </source>
</evidence>
<dbReference type="AlphaFoldDB" id="A0A4R9C220"/>
<organism evidence="2 3">
    <name type="scientific">Helcococcus ovis</name>
    <dbReference type="NCBI Taxonomy" id="72026"/>
    <lineage>
        <taxon>Bacteria</taxon>
        <taxon>Bacillati</taxon>
        <taxon>Bacillota</taxon>
        <taxon>Tissierellia</taxon>
        <taxon>Tissierellales</taxon>
        <taxon>Peptoniphilaceae</taxon>
        <taxon>Helcococcus</taxon>
    </lineage>
</organism>
<sequence>MNILDEYLKEKGFITNKEAEKLGIKRYKLAELVHKGKLERVKNGVYKKKDDIDDELVLISYNNEKVIFSFHTALFLLGLSDRIPNSFHISVPQGYNVGHIKKRMNNIKVHYIKKENFDIGIITVKTAFGNEVKCYDMERSICDIVSKRNVMDKQIFVDAITGYFNSKEKNMRNLIKYSRILGVEDEIRKYMEVL</sequence>